<sequence>MSANALGELYDIPPLPEGTSDDYIREENTRLRHIIELTLNEIERRRNLWRQMKPDGNGGKDIHSVSANKPVSITSTDNEPSEAGNGSQRAGVNASTRQEKSSVTPLHRRSPRIKTLNDLKQQGN</sequence>
<comment type="caution">
    <text evidence="2">The sequence shown here is derived from an EMBL/GenBank/DDBJ whole genome shotgun (WGS) entry which is preliminary data.</text>
</comment>
<dbReference type="Proteomes" id="UP001556367">
    <property type="component" value="Unassembled WGS sequence"/>
</dbReference>
<name>A0ABR3JMB4_9AGAR</name>
<feature type="region of interest" description="Disordered" evidence="1">
    <location>
        <begin position="1"/>
        <end position="21"/>
    </location>
</feature>
<keyword evidence="3" id="KW-1185">Reference proteome</keyword>
<reference evidence="3" key="1">
    <citation type="submission" date="2024-06" db="EMBL/GenBank/DDBJ databases">
        <title>Multi-omics analyses provide insights into the biosynthesis of the anticancer antibiotic pleurotin in Hohenbuehelia grisea.</title>
        <authorList>
            <person name="Weaver J.A."/>
            <person name="Alberti F."/>
        </authorList>
    </citation>
    <scope>NUCLEOTIDE SEQUENCE [LARGE SCALE GENOMIC DNA]</scope>
    <source>
        <strain evidence="3">T-177</strain>
    </source>
</reference>
<organism evidence="2 3">
    <name type="scientific">Hohenbuehelia grisea</name>
    <dbReference type="NCBI Taxonomy" id="104357"/>
    <lineage>
        <taxon>Eukaryota</taxon>
        <taxon>Fungi</taxon>
        <taxon>Dikarya</taxon>
        <taxon>Basidiomycota</taxon>
        <taxon>Agaricomycotina</taxon>
        <taxon>Agaricomycetes</taxon>
        <taxon>Agaricomycetidae</taxon>
        <taxon>Agaricales</taxon>
        <taxon>Pleurotineae</taxon>
        <taxon>Pleurotaceae</taxon>
        <taxon>Hohenbuehelia</taxon>
    </lineage>
</organism>
<gene>
    <name evidence="2" type="ORF">HGRIS_002985</name>
</gene>
<accession>A0ABR3JMB4</accession>
<proteinExistence type="predicted"/>
<evidence type="ECO:0000256" key="1">
    <source>
        <dbReference type="SAM" id="MobiDB-lite"/>
    </source>
</evidence>
<protein>
    <submittedName>
        <fullName evidence="2">Uncharacterized protein</fullName>
    </submittedName>
</protein>
<feature type="compositionally biased region" description="Polar residues" evidence="1">
    <location>
        <begin position="65"/>
        <end position="104"/>
    </location>
</feature>
<evidence type="ECO:0000313" key="2">
    <source>
        <dbReference type="EMBL" id="KAL0956877.1"/>
    </source>
</evidence>
<dbReference type="EMBL" id="JASNQZ010000006">
    <property type="protein sequence ID" value="KAL0956877.1"/>
    <property type="molecule type" value="Genomic_DNA"/>
</dbReference>
<evidence type="ECO:0000313" key="3">
    <source>
        <dbReference type="Proteomes" id="UP001556367"/>
    </source>
</evidence>
<feature type="region of interest" description="Disordered" evidence="1">
    <location>
        <begin position="50"/>
        <end position="124"/>
    </location>
</feature>